<dbReference type="Proteomes" id="UP000054321">
    <property type="component" value="Unassembled WGS sequence"/>
</dbReference>
<dbReference type="InParanoid" id="A0A0C3D6M3"/>
<keyword evidence="2" id="KW-1185">Reference proteome</keyword>
<name>A0A0C3D6M3_OIDMZ</name>
<accession>A0A0C3D6M3</accession>
<proteinExistence type="predicted"/>
<dbReference type="HOGENOM" id="CLU_2278257_0_0_1"/>
<organism evidence="1 2">
    <name type="scientific">Oidiodendron maius (strain Zn)</name>
    <dbReference type="NCBI Taxonomy" id="913774"/>
    <lineage>
        <taxon>Eukaryota</taxon>
        <taxon>Fungi</taxon>
        <taxon>Dikarya</taxon>
        <taxon>Ascomycota</taxon>
        <taxon>Pezizomycotina</taxon>
        <taxon>Leotiomycetes</taxon>
        <taxon>Leotiomycetes incertae sedis</taxon>
        <taxon>Myxotrichaceae</taxon>
        <taxon>Oidiodendron</taxon>
    </lineage>
</organism>
<protein>
    <submittedName>
        <fullName evidence="1">Uncharacterized protein</fullName>
    </submittedName>
</protein>
<dbReference type="OrthoDB" id="10475961at2759"/>
<dbReference type="AlphaFoldDB" id="A0A0C3D6M3"/>
<sequence length="102" mass="10365">MSKVSNALGVCSNSANGACVASSCKLVDIGVGETIELPGTVTECLFNTATDDPGFDGQVCRGGNGGGPCFDLKGGIFPSTVVTGDINWVLGDIFRSFVRTGN</sequence>
<gene>
    <name evidence="1" type="ORF">OIDMADRAFT_46884</name>
</gene>
<reference evidence="2" key="2">
    <citation type="submission" date="2015-01" db="EMBL/GenBank/DDBJ databases">
        <title>Evolutionary Origins and Diversification of the Mycorrhizal Mutualists.</title>
        <authorList>
            <consortium name="DOE Joint Genome Institute"/>
            <consortium name="Mycorrhizal Genomics Consortium"/>
            <person name="Kohler A."/>
            <person name="Kuo A."/>
            <person name="Nagy L.G."/>
            <person name="Floudas D."/>
            <person name="Copeland A."/>
            <person name="Barry K.W."/>
            <person name="Cichocki N."/>
            <person name="Veneault-Fourrey C."/>
            <person name="LaButti K."/>
            <person name="Lindquist E.A."/>
            <person name="Lipzen A."/>
            <person name="Lundell T."/>
            <person name="Morin E."/>
            <person name="Murat C."/>
            <person name="Riley R."/>
            <person name="Ohm R."/>
            <person name="Sun H."/>
            <person name="Tunlid A."/>
            <person name="Henrissat B."/>
            <person name="Grigoriev I.V."/>
            <person name="Hibbett D.S."/>
            <person name="Martin F."/>
        </authorList>
    </citation>
    <scope>NUCLEOTIDE SEQUENCE [LARGE SCALE GENOMIC DNA]</scope>
    <source>
        <strain evidence="2">Zn</strain>
    </source>
</reference>
<dbReference type="EMBL" id="KN832870">
    <property type="protein sequence ID" value="KIN06974.1"/>
    <property type="molecule type" value="Genomic_DNA"/>
</dbReference>
<dbReference type="PROSITE" id="PS51257">
    <property type="entry name" value="PROKAR_LIPOPROTEIN"/>
    <property type="match status" value="1"/>
</dbReference>
<evidence type="ECO:0000313" key="2">
    <source>
        <dbReference type="Proteomes" id="UP000054321"/>
    </source>
</evidence>
<reference evidence="1 2" key="1">
    <citation type="submission" date="2014-04" db="EMBL/GenBank/DDBJ databases">
        <authorList>
            <consortium name="DOE Joint Genome Institute"/>
            <person name="Kuo A."/>
            <person name="Martino E."/>
            <person name="Perotto S."/>
            <person name="Kohler A."/>
            <person name="Nagy L.G."/>
            <person name="Floudas D."/>
            <person name="Copeland A."/>
            <person name="Barry K.W."/>
            <person name="Cichocki N."/>
            <person name="Veneault-Fourrey C."/>
            <person name="LaButti K."/>
            <person name="Lindquist E.A."/>
            <person name="Lipzen A."/>
            <person name="Lundell T."/>
            <person name="Morin E."/>
            <person name="Murat C."/>
            <person name="Sun H."/>
            <person name="Tunlid A."/>
            <person name="Henrissat B."/>
            <person name="Grigoriev I.V."/>
            <person name="Hibbett D.S."/>
            <person name="Martin F."/>
            <person name="Nordberg H.P."/>
            <person name="Cantor M.N."/>
            <person name="Hua S.X."/>
        </authorList>
    </citation>
    <scope>NUCLEOTIDE SEQUENCE [LARGE SCALE GENOMIC DNA]</scope>
    <source>
        <strain evidence="1 2">Zn</strain>
    </source>
</reference>
<evidence type="ECO:0000313" key="1">
    <source>
        <dbReference type="EMBL" id="KIN06974.1"/>
    </source>
</evidence>